<name>A0ABU9YFD7_9PROT</name>
<evidence type="ECO:0008006" key="3">
    <source>
        <dbReference type="Google" id="ProtNLM"/>
    </source>
</evidence>
<dbReference type="RefSeq" id="WP_345936126.1">
    <property type="nucleotide sequence ID" value="NZ_JBBKTV010000021.1"/>
</dbReference>
<dbReference type="InterPro" id="IPR027417">
    <property type="entry name" value="P-loop_NTPase"/>
</dbReference>
<dbReference type="EMBL" id="JBBKTW010000002">
    <property type="protein sequence ID" value="MEN2987508.1"/>
    <property type="molecule type" value="Genomic_DNA"/>
</dbReference>
<proteinExistence type="predicted"/>
<comment type="caution">
    <text evidence="1">The sequence shown here is derived from an EMBL/GenBank/DDBJ whole genome shotgun (WGS) entry which is preliminary data.</text>
</comment>
<evidence type="ECO:0000313" key="1">
    <source>
        <dbReference type="EMBL" id="MEN2987508.1"/>
    </source>
</evidence>
<sequence length="306" mass="31178">MIPTALPPYRSRICDWIVASSLPLAGVDVAADTVPDIVIREAPVPGAADARAGGANRTIVGACGNARMDLYGVCAVLMTSACEVIVERVPGIADALIASTMTGAVLDLICLRRGLVPLHAAAVATPAGAVLITGASGAGKSTTLAGLAARGHAVLTDDTAVIDPATLEVVPSTAGMKLTDDAARRLGLDAARLLRLNGDAGKLILMPDRVSTRRQLPLAIVVLEAGDGETIDRLPSGAAVAAILGQIRGGHLLAAFGRPGIGFQVATRLVAAVPVWRVTRPRAGDLSRLLDRLTPIFAAGQGLPSD</sequence>
<organism evidence="1 2">
    <name type="scientific">Tistrella arctica</name>
    <dbReference type="NCBI Taxonomy" id="3133430"/>
    <lineage>
        <taxon>Bacteria</taxon>
        <taxon>Pseudomonadati</taxon>
        <taxon>Pseudomonadota</taxon>
        <taxon>Alphaproteobacteria</taxon>
        <taxon>Geminicoccales</taxon>
        <taxon>Geminicoccaceae</taxon>
        <taxon>Tistrella</taxon>
    </lineage>
</organism>
<reference evidence="1 2" key="1">
    <citation type="submission" date="2024-03" db="EMBL/GenBank/DDBJ databases">
        <title>High-quality draft genome sequencing of Tistrella sp. BH-R2-4.</title>
        <authorList>
            <person name="Dong C."/>
        </authorList>
    </citation>
    <scope>NUCLEOTIDE SEQUENCE [LARGE SCALE GENOMIC DNA]</scope>
    <source>
        <strain evidence="1 2">BH-R2-4</strain>
    </source>
</reference>
<dbReference type="SUPFAM" id="SSF53795">
    <property type="entry name" value="PEP carboxykinase-like"/>
    <property type="match status" value="1"/>
</dbReference>
<evidence type="ECO:0000313" key="2">
    <source>
        <dbReference type="Proteomes" id="UP001413721"/>
    </source>
</evidence>
<accession>A0ABU9YFD7</accession>
<dbReference type="Gene3D" id="3.40.50.300">
    <property type="entry name" value="P-loop containing nucleotide triphosphate hydrolases"/>
    <property type="match status" value="1"/>
</dbReference>
<gene>
    <name evidence="1" type="ORF">WG926_04275</name>
</gene>
<protein>
    <recommendedName>
        <fullName evidence="3">HPr kinase/phosphorylase C-terminal domain-containing protein</fullName>
    </recommendedName>
</protein>
<dbReference type="Proteomes" id="UP001413721">
    <property type="component" value="Unassembled WGS sequence"/>
</dbReference>
<keyword evidence="2" id="KW-1185">Reference proteome</keyword>